<comment type="similarity">
    <text evidence="1 4">Belongs to the aldehyde dehydrogenase family.</text>
</comment>
<dbReference type="RefSeq" id="WP_101642132.1">
    <property type="nucleotide sequence ID" value="NZ_PGUY01000034.1"/>
</dbReference>
<feature type="active site" evidence="3">
    <location>
        <position position="259"/>
    </location>
</feature>
<evidence type="ECO:0000256" key="4">
    <source>
        <dbReference type="RuleBase" id="RU003345"/>
    </source>
</evidence>
<evidence type="ECO:0000259" key="5">
    <source>
        <dbReference type="Pfam" id="PF00171"/>
    </source>
</evidence>
<organism evidence="6 7">
    <name type="scientific">Peribacillus deserti</name>
    <dbReference type="NCBI Taxonomy" id="673318"/>
    <lineage>
        <taxon>Bacteria</taxon>
        <taxon>Bacillati</taxon>
        <taxon>Bacillota</taxon>
        <taxon>Bacilli</taxon>
        <taxon>Bacillales</taxon>
        <taxon>Bacillaceae</taxon>
        <taxon>Peribacillus</taxon>
    </lineage>
</organism>
<dbReference type="GO" id="GO:0016620">
    <property type="term" value="F:oxidoreductase activity, acting on the aldehyde or oxo group of donors, NAD or NADP as acceptor"/>
    <property type="evidence" value="ECO:0007669"/>
    <property type="project" value="InterPro"/>
</dbReference>
<dbReference type="InterPro" id="IPR016161">
    <property type="entry name" value="Ald_DH/histidinol_DH"/>
</dbReference>
<protein>
    <submittedName>
        <fullName evidence="6">Aldehyde dehydrogenase</fullName>
    </submittedName>
</protein>
<dbReference type="FunFam" id="3.40.605.10:FF:000007">
    <property type="entry name" value="NAD/NADP-dependent betaine aldehyde dehydrogenase"/>
    <property type="match status" value="1"/>
</dbReference>
<comment type="caution">
    <text evidence="6">The sequence shown here is derived from an EMBL/GenBank/DDBJ whole genome shotgun (WGS) entry which is preliminary data.</text>
</comment>
<dbReference type="FunFam" id="3.40.309.10:FF:000012">
    <property type="entry name" value="Betaine aldehyde dehydrogenase"/>
    <property type="match status" value="1"/>
</dbReference>
<sequence>MTVNVDVQTFPLFINGQWEQGASQETFDVFNPATGQLAARVAKGNEADVDRAVEAARHAFDHTDWKLMKPKERSQMLYAISSAIVEHAQELAYLESISSGGTVRRIGSNDILQMADLFQTLAKFILEYPFSETLPSPPFPGPAHNFIWREPIGVCAAITPWNMPMLIATWKIAPALAMGNTIVIKPASYTPLSTLKLAEIISKVVPPGVINVVTGPGAEVGEALVSHPKVDKVAFTGSTEVGRNIMQLAAGTIKNITLELGGKSPNIILEDADLSLALPGSLFGVFLHSGQLCESGTRLFVPDHLHDVIVDGLVKLASKIKPGNPLDPAADMGPIISKRQKETILSYIEAGIQEGATLVCGGKELTVPGCEEGHFIEPTIFTNVTNDMKIAQEEIFGPVLSVIRYKTAAEAIQMANDSIYGLAAGVWTSDVNKAYEVARRLQAGVVWINDWHMLRNDAPFGGYKQSGIGREMGMHSLDAYTQVKHVHTSMVPEIHKRSWYSLLFSDIQE</sequence>
<evidence type="ECO:0000313" key="7">
    <source>
        <dbReference type="Proteomes" id="UP000234748"/>
    </source>
</evidence>
<gene>
    <name evidence="6" type="ORF">CUU66_11200</name>
</gene>
<dbReference type="Gene3D" id="3.40.309.10">
    <property type="entry name" value="Aldehyde Dehydrogenase, Chain A, domain 2"/>
    <property type="match status" value="1"/>
</dbReference>
<evidence type="ECO:0000256" key="2">
    <source>
        <dbReference type="ARBA" id="ARBA00023002"/>
    </source>
</evidence>
<accession>A0A2N5M5W9</accession>
<dbReference type="AlphaFoldDB" id="A0A2N5M5W9"/>
<dbReference type="Pfam" id="PF00171">
    <property type="entry name" value="Aldedh"/>
    <property type="match status" value="1"/>
</dbReference>
<evidence type="ECO:0000313" key="6">
    <source>
        <dbReference type="EMBL" id="PLT29749.1"/>
    </source>
</evidence>
<dbReference type="OrthoDB" id="9762913at2"/>
<keyword evidence="7" id="KW-1185">Reference proteome</keyword>
<dbReference type="InterPro" id="IPR016162">
    <property type="entry name" value="Ald_DH_N"/>
</dbReference>
<name>A0A2N5M5W9_9BACI</name>
<evidence type="ECO:0000256" key="3">
    <source>
        <dbReference type="PROSITE-ProRule" id="PRU10007"/>
    </source>
</evidence>
<dbReference type="FunFam" id="3.40.605.10:FF:000026">
    <property type="entry name" value="Aldehyde dehydrogenase, putative"/>
    <property type="match status" value="1"/>
</dbReference>
<proteinExistence type="inferred from homology"/>
<dbReference type="InterPro" id="IPR015590">
    <property type="entry name" value="Aldehyde_DH_dom"/>
</dbReference>
<dbReference type="InterPro" id="IPR029510">
    <property type="entry name" value="Ald_DH_CS_GLU"/>
</dbReference>
<reference evidence="6 7" key="1">
    <citation type="submission" date="2017-11" db="EMBL/GenBank/DDBJ databases">
        <title>Comparitive Functional Genomics of Dry Heat Resistant strains isolated from the Viking Spacecraft.</title>
        <authorList>
            <person name="Seuylemezian A."/>
            <person name="Cooper K."/>
            <person name="Vaishampayan P."/>
        </authorList>
    </citation>
    <scope>NUCLEOTIDE SEQUENCE [LARGE SCALE GENOMIC DNA]</scope>
    <source>
        <strain evidence="6 7">V1-29</strain>
    </source>
</reference>
<dbReference type="PANTHER" id="PTHR11699">
    <property type="entry name" value="ALDEHYDE DEHYDROGENASE-RELATED"/>
    <property type="match status" value="1"/>
</dbReference>
<keyword evidence="2 4" id="KW-0560">Oxidoreductase</keyword>
<dbReference type="PROSITE" id="PS00687">
    <property type="entry name" value="ALDEHYDE_DEHYDR_GLU"/>
    <property type="match status" value="1"/>
</dbReference>
<dbReference type="EMBL" id="PGUY01000034">
    <property type="protein sequence ID" value="PLT29749.1"/>
    <property type="molecule type" value="Genomic_DNA"/>
</dbReference>
<dbReference type="SUPFAM" id="SSF53720">
    <property type="entry name" value="ALDH-like"/>
    <property type="match status" value="1"/>
</dbReference>
<evidence type="ECO:0000256" key="1">
    <source>
        <dbReference type="ARBA" id="ARBA00009986"/>
    </source>
</evidence>
<feature type="domain" description="Aldehyde dehydrogenase" evidence="5">
    <location>
        <begin position="18"/>
        <end position="486"/>
    </location>
</feature>
<dbReference type="InterPro" id="IPR016163">
    <property type="entry name" value="Ald_DH_C"/>
</dbReference>
<dbReference type="Proteomes" id="UP000234748">
    <property type="component" value="Unassembled WGS sequence"/>
</dbReference>
<dbReference type="Gene3D" id="3.40.605.10">
    <property type="entry name" value="Aldehyde Dehydrogenase, Chain A, domain 1"/>
    <property type="match status" value="1"/>
</dbReference>